<keyword evidence="4" id="KW-0274">FAD</keyword>
<sequence precursor="true">MIKRGETSGKKLLIIGGGAVGMAVSTGATRHTNYDVTVISADKHASYSQCGIPYVFSGDVPTFEQLIVKGPEFFKEMGIKVRLDTRVDSIDIENRSIRIGKEQLDFDKLVIATGSTPSIPKQIEKSISLKNVFTLRTLSDGMQIGEALENAKDVVIIGAGSIGSEVAIATARRGIRTSLLNRSNTIFSSSLDPDMAETVISYLEKEGVQVLTGYTPTSINGEESVTSVTVNEIEIPADVVLISVGVTPDSALAAEAGIDIGTTGGIVTNDRLQIMRRGEVIEDVFSGGECTQIYNFVTGKPMLSHLASTARRMAGIVTDNLAGKVTSFGPVVNPWVALVGDLQIGSVGITTAEAEKYGIGVVSGIATGSTRAEYFPGAGKIFIKLLFHDRYLIGAQIISTAGTKERIDGLALAIKRKQTVDEMLEMETCYSPVVSTLLDPLLFAVKGAYKKMPKKGAR</sequence>
<dbReference type="PRINTS" id="PR00411">
    <property type="entry name" value="PNDRDTASEI"/>
</dbReference>
<evidence type="ECO:0000259" key="6">
    <source>
        <dbReference type="Pfam" id="PF07992"/>
    </source>
</evidence>
<dbReference type="KEGG" id="mhz:Metho_2414"/>
<feature type="domain" description="Pyridine nucleotide-disulphide oxidoreductase dimerisation" evidence="5">
    <location>
        <begin position="339"/>
        <end position="435"/>
    </location>
</feature>
<feature type="domain" description="FAD/NAD(P)-binding" evidence="6">
    <location>
        <begin position="11"/>
        <end position="307"/>
    </location>
</feature>
<reference evidence="8" key="1">
    <citation type="submission" date="2012-02" db="EMBL/GenBank/DDBJ databases">
        <title>Complete sequence of chromosome of Methanomethylovorans hollandica DSM 15978.</title>
        <authorList>
            <person name="Lucas S."/>
            <person name="Copeland A."/>
            <person name="Lapidus A."/>
            <person name="Glavina del Rio T."/>
            <person name="Dalin E."/>
            <person name="Tice H."/>
            <person name="Bruce D."/>
            <person name="Goodwin L."/>
            <person name="Pitluck S."/>
            <person name="Peters L."/>
            <person name="Mikhailova N."/>
            <person name="Held B."/>
            <person name="Kyrpides N."/>
            <person name="Mavromatis K."/>
            <person name="Ivanova N."/>
            <person name="Brettin T."/>
            <person name="Detter J.C."/>
            <person name="Han C."/>
            <person name="Larimer F."/>
            <person name="Land M."/>
            <person name="Hauser L."/>
            <person name="Markowitz V."/>
            <person name="Cheng J.-F."/>
            <person name="Hugenholtz P."/>
            <person name="Woyke T."/>
            <person name="Wu D."/>
            <person name="Spring S."/>
            <person name="Schroeder M."/>
            <person name="Brambilla E."/>
            <person name="Klenk H.-P."/>
            <person name="Eisen J.A."/>
        </authorList>
    </citation>
    <scope>NUCLEOTIDE SEQUENCE [LARGE SCALE GENOMIC DNA]</scope>
    <source>
        <strain evidence="8">DSM 15978 / NBRC 107637 / DMS1</strain>
    </source>
</reference>
<dbReference type="InterPro" id="IPR016156">
    <property type="entry name" value="FAD/NAD-linked_Rdtase_dimer_sf"/>
</dbReference>
<gene>
    <name evidence="7" type="ordered locus">Metho_2414</name>
</gene>
<dbReference type="PANTHER" id="PTHR43429:SF3">
    <property type="entry name" value="NITRITE REDUCTASE [NAD(P)H]"/>
    <property type="match status" value="1"/>
</dbReference>
<dbReference type="GeneID" id="14408492"/>
<comment type="similarity">
    <text evidence="2">Belongs to the class-III pyridine nucleotide-disulfide oxidoreductase family.</text>
</comment>
<dbReference type="AlphaFoldDB" id="L0L2B3"/>
<evidence type="ECO:0000313" key="8">
    <source>
        <dbReference type="Proteomes" id="UP000010866"/>
    </source>
</evidence>
<dbReference type="Gene3D" id="3.50.50.60">
    <property type="entry name" value="FAD/NAD(P)-binding domain"/>
    <property type="match status" value="2"/>
</dbReference>
<evidence type="ECO:0000259" key="5">
    <source>
        <dbReference type="Pfam" id="PF02852"/>
    </source>
</evidence>
<evidence type="ECO:0000313" key="7">
    <source>
        <dbReference type="EMBL" id="AGB50558.1"/>
    </source>
</evidence>
<accession>L0L2B3</accession>
<evidence type="ECO:0000256" key="3">
    <source>
        <dbReference type="ARBA" id="ARBA00022630"/>
    </source>
</evidence>
<keyword evidence="3" id="KW-0285">Flavoprotein</keyword>
<protein>
    <submittedName>
        <fullName evidence="7">NAD(FAD)-dependent dehydrogenase</fullName>
    </submittedName>
</protein>
<dbReference type="PANTHER" id="PTHR43429">
    <property type="entry name" value="PYRIDINE NUCLEOTIDE-DISULFIDE OXIDOREDUCTASE DOMAIN-CONTAINING"/>
    <property type="match status" value="1"/>
</dbReference>
<dbReference type="OrthoDB" id="27922at2157"/>
<dbReference type="HOGENOM" id="CLU_003291_1_3_2"/>
<dbReference type="SUPFAM" id="SSF51905">
    <property type="entry name" value="FAD/NAD(P)-binding domain"/>
    <property type="match status" value="2"/>
</dbReference>
<comment type="cofactor">
    <cofactor evidence="1">
        <name>FAD</name>
        <dbReference type="ChEBI" id="CHEBI:57692"/>
    </cofactor>
</comment>
<evidence type="ECO:0000256" key="1">
    <source>
        <dbReference type="ARBA" id="ARBA00001974"/>
    </source>
</evidence>
<dbReference type="GO" id="GO:0016491">
    <property type="term" value="F:oxidoreductase activity"/>
    <property type="evidence" value="ECO:0007669"/>
    <property type="project" value="InterPro"/>
</dbReference>
<name>L0L2B3_METHD</name>
<dbReference type="InterPro" id="IPR050260">
    <property type="entry name" value="FAD-bd_OxRdtase"/>
</dbReference>
<dbReference type="Pfam" id="PF07992">
    <property type="entry name" value="Pyr_redox_2"/>
    <property type="match status" value="1"/>
</dbReference>
<dbReference type="PRINTS" id="PR00368">
    <property type="entry name" value="FADPNR"/>
</dbReference>
<proteinExistence type="inferred from homology"/>
<dbReference type="RefSeq" id="WP_015325723.1">
    <property type="nucleotide sequence ID" value="NC_019977.1"/>
</dbReference>
<organism evidence="7 8">
    <name type="scientific">Methanomethylovorans hollandica (strain DSM 15978 / NBRC 107637 / DMS1)</name>
    <dbReference type="NCBI Taxonomy" id="867904"/>
    <lineage>
        <taxon>Archaea</taxon>
        <taxon>Methanobacteriati</taxon>
        <taxon>Methanobacteriota</taxon>
        <taxon>Stenosarchaea group</taxon>
        <taxon>Methanomicrobia</taxon>
        <taxon>Methanosarcinales</taxon>
        <taxon>Methanosarcinaceae</taxon>
        <taxon>Methanomethylovorans</taxon>
    </lineage>
</organism>
<dbReference type="Proteomes" id="UP000010866">
    <property type="component" value="Chromosome"/>
</dbReference>
<dbReference type="STRING" id="867904.Metho_2414"/>
<dbReference type="SUPFAM" id="SSF55424">
    <property type="entry name" value="FAD/NAD-linked reductases, dimerisation (C-terminal) domain"/>
    <property type="match status" value="1"/>
</dbReference>
<dbReference type="EMBL" id="CP003362">
    <property type="protein sequence ID" value="AGB50558.1"/>
    <property type="molecule type" value="Genomic_DNA"/>
</dbReference>
<keyword evidence="8" id="KW-1185">Reference proteome</keyword>
<dbReference type="InterPro" id="IPR004099">
    <property type="entry name" value="Pyr_nucl-diS_OxRdtase_dimer"/>
</dbReference>
<evidence type="ECO:0000256" key="4">
    <source>
        <dbReference type="ARBA" id="ARBA00022827"/>
    </source>
</evidence>
<dbReference type="InterPro" id="IPR023753">
    <property type="entry name" value="FAD/NAD-binding_dom"/>
</dbReference>
<dbReference type="Pfam" id="PF02852">
    <property type="entry name" value="Pyr_redox_dim"/>
    <property type="match status" value="1"/>
</dbReference>
<dbReference type="InterPro" id="IPR036188">
    <property type="entry name" value="FAD/NAD-bd_sf"/>
</dbReference>
<evidence type="ECO:0000256" key="2">
    <source>
        <dbReference type="ARBA" id="ARBA00009130"/>
    </source>
</evidence>